<accession>A0A1Y6BKB1</accession>
<dbReference type="Proteomes" id="UP000192907">
    <property type="component" value="Unassembled WGS sequence"/>
</dbReference>
<dbReference type="EMBL" id="FWZT01000005">
    <property type="protein sequence ID" value="SMF12385.1"/>
    <property type="molecule type" value="Genomic_DNA"/>
</dbReference>
<evidence type="ECO:0000313" key="2">
    <source>
        <dbReference type="EMBL" id="SMF12385.1"/>
    </source>
</evidence>
<dbReference type="RefSeq" id="WP_132317387.1">
    <property type="nucleotide sequence ID" value="NZ_FWZT01000005.1"/>
</dbReference>
<evidence type="ECO:0000259" key="1">
    <source>
        <dbReference type="Pfam" id="PF26390"/>
    </source>
</evidence>
<reference evidence="3" key="1">
    <citation type="submission" date="2017-04" db="EMBL/GenBank/DDBJ databases">
        <authorList>
            <person name="Varghese N."/>
            <person name="Submissions S."/>
        </authorList>
    </citation>
    <scope>NUCLEOTIDE SEQUENCE [LARGE SCALE GENOMIC DNA]</scope>
    <source>
        <strain evidence="3">RKEM611</strain>
    </source>
</reference>
<proteinExistence type="predicted"/>
<keyword evidence="3" id="KW-1185">Reference proteome</keyword>
<protein>
    <recommendedName>
        <fullName evidence="1">Magnetosome protein MamS/MamX domain-containing protein</fullName>
    </recommendedName>
</protein>
<evidence type="ECO:0000313" key="3">
    <source>
        <dbReference type="Proteomes" id="UP000192907"/>
    </source>
</evidence>
<name>A0A1Y6BKB1_9BACT</name>
<organism evidence="2 3">
    <name type="scientific">Pseudobacteriovorax antillogorgiicola</name>
    <dbReference type="NCBI Taxonomy" id="1513793"/>
    <lineage>
        <taxon>Bacteria</taxon>
        <taxon>Pseudomonadati</taxon>
        <taxon>Bdellovibrionota</taxon>
        <taxon>Oligoflexia</taxon>
        <taxon>Oligoflexales</taxon>
        <taxon>Pseudobacteriovoracaceae</taxon>
        <taxon>Pseudobacteriovorax</taxon>
    </lineage>
</organism>
<dbReference type="InterPro" id="IPR058837">
    <property type="entry name" value="MamS_MamX_dom"/>
</dbReference>
<feature type="domain" description="Magnetosome protein MamS/MamX" evidence="1">
    <location>
        <begin position="46"/>
        <end position="127"/>
    </location>
</feature>
<dbReference type="AlphaFoldDB" id="A0A1Y6BKB1"/>
<gene>
    <name evidence="2" type="ORF">SAMN06296036_105159</name>
</gene>
<dbReference type="Pfam" id="PF26390">
    <property type="entry name" value="MamS_MamX"/>
    <property type="match status" value="1"/>
</dbReference>
<sequence length="142" mass="16126">MKQLWNQKLLIMLTVTVMINPLLLSKSIAGPGRSGLRMYEPASEIKVHGVIQDIVYRPSKYRPGTGMHLRLLVNGKEWFVHLGPKAFFEESEMQLAVGDKALVTGAVSQQNGKQFLIAREIQKQGQALIIRDEMGRSHFRRR</sequence>